<feature type="chain" id="PRO_5045968364" description="Lipoprotein" evidence="1">
    <location>
        <begin position="22"/>
        <end position="232"/>
    </location>
</feature>
<dbReference type="Proteomes" id="UP001597073">
    <property type="component" value="Unassembled WGS sequence"/>
</dbReference>
<reference evidence="3" key="1">
    <citation type="journal article" date="2019" name="Int. J. Syst. Evol. Microbiol.">
        <title>The Global Catalogue of Microorganisms (GCM) 10K type strain sequencing project: providing services to taxonomists for standard genome sequencing and annotation.</title>
        <authorList>
            <consortium name="The Broad Institute Genomics Platform"/>
            <consortium name="The Broad Institute Genome Sequencing Center for Infectious Disease"/>
            <person name="Wu L."/>
            <person name="Ma J."/>
        </authorList>
    </citation>
    <scope>NUCLEOTIDE SEQUENCE [LARGE SCALE GENOMIC DNA]</scope>
    <source>
        <strain evidence="3">CCUG 60742</strain>
    </source>
</reference>
<accession>A0ABW2ZG32</accession>
<organism evidence="2 3">
    <name type="scientific">Mucilaginibacter lutimaris</name>
    <dbReference type="NCBI Taxonomy" id="931629"/>
    <lineage>
        <taxon>Bacteria</taxon>
        <taxon>Pseudomonadati</taxon>
        <taxon>Bacteroidota</taxon>
        <taxon>Sphingobacteriia</taxon>
        <taxon>Sphingobacteriales</taxon>
        <taxon>Sphingobacteriaceae</taxon>
        <taxon>Mucilaginibacter</taxon>
    </lineage>
</organism>
<feature type="signal peptide" evidence="1">
    <location>
        <begin position="1"/>
        <end position="21"/>
    </location>
</feature>
<keyword evidence="1" id="KW-0732">Signal</keyword>
<gene>
    <name evidence="2" type="ORF">ACFQZI_09715</name>
</gene>
<evidence type="ECO:0000313" key="2">
    <source>
        <dbReference type="EMBL" id="MFD0765131.1"/>
    </source>
</evidence>
<keyword evidence="3" id="KW-1185">Reference proteome</keyword>
<evidence type="ECO:0000313" key="3">
    <source>
        <dbReference type="Proteomes" id="UP001597073"/>
    </source>
</evidence>
<dbReference type="RefSeq" id="WP_377141823.1">
    <property type="nucleotide sequence ID" value="NZ_JBHTIA010000005.1"/>
</dbReference>
<sequence>MKKILKCLPILFLFQSLVVCGQSTKLNGVYAGVEIMPSAMGGMSRNDVVILFRPNGTYNDDLRKQGWQTRVSGRYTVSGRTVSLRTPGDNRAITYTLDKDGNMNGGSFNLVRQPTDSSVPKGSYEFSSAGGSGGGAGSTAVGSFSNKGFYFDGQGNFSNNSQTSVIVSGSNVGGGNSHKSSGGGTYKISNGVLTLTFANGTTETHSFFCRPGYTPIMAVIDGDIYFVKNRRR</sequence>
<protein>
    <recommendedName>
        <fullName evidence="4">Lipoprotein</fullName>
    </recommendedName>
</protein>
<dbReference type="EMBL" id="JBHTIA010000005">
    <property type="protein sequence ID" value="MFD0765131.1"/>
    <property type="molecule type" value="Genomic_DNA"/>
</dbReference>
<evidence type="ECO:0008006" key="4">
    <source>
        <dbReference type="Google" id="ProtNLM"/>
    </source>
</evidence>
<evidence type="ECO:0000256" key="1">
    <source>
        <dbReference type="SAM" id="SignalP"/>
    </source>
</evidence>
<name>A0ABW2ZG32_9SPHI</name>
<proteinExistence type="predicted"/>
<comment type="caution">
    <text evidence="2">The sequence shown here is derived from an EMBL/GenBank/DDBJ whole genome shotgun (WGS) entry which is preliminary data.</text>
</comment>